<evidence type="ECO:0000256" key="7">
    <source>
        <dbReference type="ARBA" id="ARBA00022840"/>
    </source>
</evidence>
<dbReference type="Proteomes" id="UP000198510">
    <property type="component" value="Unassembled WGS sequence"/>
</dbReference>
<dbReference type="SUPFAM" id="SSF55785">
    <property type="entry name" value="PYP-like sensor domain (PAS domain)"/>
    <property type="match status" value="1"/>
</dbReference>
<proteinExistence type="predicted"/>
<keyword evidence="1" id="KW-0600">Photoreceptor protein</keyword>
<organism evidence="12 13">
    <name type="scientific">Catalinimonas alkaloidigena</name>
    <dbReference type="NCBI Taxonomy" id="1075417"/>
    <lineage>
        <taxon>Bacteria</taxon>
        <taxon>Pseudomonadati</taxon>
        <taxon>Bacteroidota</taxon>
        <taxon>Cytophagia</taxon>
        <taxon>Cytophagales</taxon>
        <taxon>Catalimonadaceae</taxon>
        <taxon>Catalinimonas</taxon>
    </lineage>
</organism>
<keyword evidence="6" id="KW-0418">Kinase</keyword>
<keyword evidence="2" id="KW-0597">Phosphoprotein</keyword>
<dbReference type="InterPro" id="IPR043150">
    <property type="entry name" value="Phytochrome_PHY_sf"/>
</dbReference>
<dbReference type="AlphaFoldDB" id="A0A1G9T0D5"/>
<dbReference type="EMBL" id="FNFO01000013">
    <property type="protein sequence ID" value="SDM41087.1"/>
    <property type="molecule type" value="Genomic_DNA"/>
</dbReference>
<dbReference type="PANTHER" id="PTHR43065:SF10">
    <property type="entry name" value="PEROXIDE STRESS-ACTIVATED HISTIDINE KINASE MAK3"/>
    <property type="match status" value="1"/>
</dbReference>
<evidence type="ECO:0000256" key="8">
    <source>
        <dbReference type="ARBA" id="ARBA00022991"/>
    </source>
</evidence>
<evidence type="ECO:0000256" key="2">
    <source>
        <dbReference type="ARBA" id="ARBA00022553"/>
    </source>
</evidence>
<name>A0A1G9T0D5_9BACT</name>
<dbReference type="PANTHER" id="PTHR43065">
    <property type="entry name" value="SENSOR HISTIDINE KINASE"/>
    <property type="match status" value="1"/>
</dbReference>
<gene>
    <name evidence="12" type="ORF">SAMN05421823_11348</name>
</gene>
<reference evidence="12 13" key="1">
    <citation type="submission" date="2016-10" db="EMBL/GenBank/DDBJ databases">
        <authorList>
            <person name="de Groot N.N."/>
        </authorList>
    </citation>
    <scope>NUCLEOTIDE SEQUENCE [LARGE SCALE GENOMIC DNA]</scope>
    <source>
        <strain evidence="12 13">DSM 25186</strain>
    </source>
</reference>
<dbReference type="RefSeq" id="WP_089687466.1">
    <property type="nucleotide sequence ID" value="NZ_FNFO01000013.1"/>
</dbReference>
<dbReference type="InterPro" id="IPR035965">
    <property type="entry name" value="PAS-like_dom_sf"/>
</dbReference>
<evidence type="ECO:0000256" key="6">
    <source>
        <dbReference type="ARBA" id="ARBA00022777"/>
    </source>
</evidence>
<dbReference type="SMART" id="SM00065">
    <property type="entry name" value="GAF"/>
    <property type="match status" value="1"/>
</dbReference>
<evidence type="ECO:0000256" key="1">
    <source>
        <dbReference type="ARBA" id="ARBA00022543"/>
    </source>
</evidence>
<keyword evidence="13" id="KW-1185">Reference proteome</keyword>
<evidence type="ECO:0000256" key="3">
    <source>
        <dbReference type="ARBA" id="ARBA00022606"/>
    </source>
</evidence>
<dbReference type="GO" id="GO:0005524">
    <property type="term" value="F:ATP binding"/>
    <property type="evidence" value="ECO:0007669"/>
    <property type="project" value="UniProtKB-KW"/>
</dbReference>
<accession>A0A1G9T0D5</accession>
<evidence type="ECO:0000313" key="12">
    <source>
        <dbReference type="EMBL" id="SDM41087.1"/>
    </source>
</evidence>
<dbReference type="InterPro" id="IPR013654">
    <property type="entry name" value="PAS_2"/>
</dbReference>
<evidence type="ECO:0000256" key="9">
    <source>
        <dbReference type="ARBA" id="ARBA00023012"/>
    </source>
</evidence>
<keyword evidence="3" id="KW-0716">Sensory transduction</keyword>
<dbReference type="OrthoDB" id="9766459at2"/>
<dbReference type="GO" id="GO:0000160">
    <property type="term" value="P:phosphorelay signal transduction system"/>
    <property type="evidence" value="ECO:0007669"/>
    <property type="project" value="UniProtKB-KW"/>
</dbReference>
<dbReference type="GO" id="GO:0009881">
    <property type="term" value="F:photoreceptor activity"/>
    <property type="evidence" value="ECO:0007669"/>
    <property type="project" value="UniProtKB-KW"/>
</dbReference>
<evidence type="ECO:0000256" key="4">
    <source>
        <dbReference type="ARBA" id="ARBA00022679"/>
    </source>
</evidence>
<keyword evidence="9" id="KW-0902">Two-component regulatory system</keyword>
<dbReference type="PROSITE" id="PS50046">
    <property type="entry name" value="PHYTOCHROME_2"/>
    <property type="match status" value="1"/>
</dbReference>
<dbReference type="SUPFAM" id="SSF55781">
    <property type="entry name" value="GAF domain-like"/>
    <property type="match status" value="2"/>
</dbReference>
<evidence type="ECO:0000256" key="10">
    <source>
        <dbReference type="ARBA" id="ARBA00023170"/>
    </source>
</evidence>
<dbReference type="GO" id="GO:0016301">
    <property type="term" value="F:kinase activity"/>
    <property type="evidence" value="ECO:0007669"/>
    <property type="project" value="UniProtKB-KW"/>
</dbReference>
<dbReference type="STRING" id="1075417.SAMN05421823_11348"/>
<protein>
    <submittedName>
        <fullName evidence="12">PAS fold-containing protein</fullName>
    </submittedName>
</protein>
<dbReference type="Gene3D" id="3.30.450.40">
    <property type="match status" value="1"/>
</dbReference>
<feature type="domain" description="Phytochrome chromophore attachment site" evidence="11">
    <location>
        <begin position="157"/>
        <end position="296"/>
    </location>
</feature>
<dbReference type="Pfam" id="PF00360">
    <property type="entry name" value="PHY"/>
    <property type="match status" value="1"/>
</dbReference>
<dbReference type="InterPro" id="IPR016132">
    <property type="entry name" value="Phyto_chromo_attachment"/>
</dbReference>
<sequence>MSQSLSTRTSQGLTPSQDYDSEFCGRIPVQYINSTQAYGFLLVLSVDTLSVLQVSDTSRHLGGRKPTELLERRLEELLPSHQYDVIRDKVKAGLPPRFTTPLSLQLDDTELRFMVQWHTTNQYLLTEWVPTSLTRASASQGFPSLQQEAQTLQQAETFEALAQETVEMVRTLAGFDKVMLYQFDPKWNGVVIAETKAEGMASYLGLRFPASDVPRQSRELYRTNPYRFIPDRTYTPARLLPLLNPITQSFTDLSQCNLRGVAPVHIEYLGNMGVTASLSLPIRVNEKLWGLISCHHRTALQPDADLLSSLEVASTLVALRISALEKETHLQQQLSQHQHRVLMLERFYNGDSLESCLFEQSPNVLELLGLSGASLVVRNEIVNQGTTPSVQQIKALVTWLRRYHPKASFFSQSLAQEDEIGEGMYEVASGLVALPLLSSSEAYFLGYRAELVQSIDWGGNPNEAINFEANSKAYHPRHSFELWKETVRFTSTPWQDEERQLAMQLQVMMQQKIQGQ</sequence>
<dbReference type="PRINTS" id="PR01033">
    <property type="entry name" value="PHYTOCHROME"/>
</dbReference>
<dbReference type="InterPro" id="IPR029016">
    <property type="entry name" value="GAF-like_dom_sf"/>
</dbReference>
<dbReference type="Pfam" id="PF08446">
    <property type="entry name" value="PAS_2"/>
    <property type="match status" value="1"/>
</dbReference>
<keyword evidence="7" id="KW-0067">ATP-binding</keyword>
<dbReference type="InterPro" id="IPR013515">
    <property type="entry name" value="Phytochrome_cen-reg"/>
</dbReference>
<evidence type="ECO:0000313" key="13">
    <source>
        <dbReference type="Proteomes" id="UP000198510"/>
    </source>
</evidence>
<dbReference type="Pfam" id="PF01590">
    <property type="entry name" value="GAF"/>
    <property type="match status" value="1"/>
</dbReference>
<dbReference type="Gene3D" id="3.30.450.270">
    <property type="match status" value="1"/>
</dbReference>
<keyword evidence="4" id="KW-0808">Transferase</keyword>
<keyword evidence="5" id="KW-0547">Nucleotide-binding</keyword>
<dbReference type="GO" id="GO:0009584">
    <property type="term" value="P:detection of visible light"/>
    <property type="evidence" value="ECO:0007669"/>
    <property type="project" value="InterPro"/>
</dbReference>
<keyword evidence="8" id="KW-0157">Chromophore</keyword>
<dbReference type="GO" id="GO:0006355">
    <property type="term" value="P:regulation of DNA-templated transcription"/>
    <property type="evidence" value="ECO:0007669"/>
    <property type="project" value="InterPro"/>
</dbReference>
<dbReference type="InterPro" id="IPR001294">
    <property type="entry name" value="Phytochrome"/>
</dbReference>
<dbReference type="InterPro" id="IPR003018">
    <property type="entry name" value="GAF"/>
</dbReference>
<dbReference type="Gene3D" id="3.30.450.20">
    <property type="entry name" value="PAS domain"/>
    <property type="match status" value="1"/>
</dbReference>
<keyword evidence="10" id="KW-0675">Receptor</keyword>
<evidence type="ECO:0000256" key="5">
    <source>
        <dbReference type="ARBA" id="ARBA00022741"/>
    </source>
</evidence>
<evidence type="ECO:0000259" key="11">
    <source>
        <dbReference type="PROSITE" id="PS50046"/>
    </source>
</evidence>